<dbReference type="AlphaFoldDB" id="A0A1T3P546"/>
<evidence type="ECO:0000313" key="2">
    <source>
        <dbReference type="Proteomes" id="UP000190037"/>
    </source>
</evidence>
<proteinExistence type="predicted"/>
<dbReference type="STRING" id="159449.B4N89_27745"/>
<dbReference type="OrthoDB" id="3356875at2"/>
<name>A0A1T3P546_9ACTN</name>
<evidence type="ECO:0008006" key="3">
    <source>
        <dbReference type="Google" id="ProtNLM"/>
    </source>
</evidence>
<accession>A0A1T3P546</accession>
<comment type="caution">
    <text evidence="1">The sequence shown here is derived from an EMBL/GenBank/DDBJ whole genome shotgun (WGS) entry which is preliminary data.</text>
</comment>
<reference evidence="1 2" key="1">
    <citation type="submission" date="2017-03" db="EMBL/GenBank/DDBJ databases">
        <title>Draft genome sequence of Streptomyces scabrisporus NF3, endophyte isolated from Amphipterygium adstringens.</title>
        <authorList>
            <person name="Vazquez M."/>
            <person name="Ceapa C.D."/>
            <person name="Rodriguez Luna D."/>
            <person name="Sanchez Esquivel S."/>
        </authorList>
    </citation>
    <scope>NUCLEOTIDE SEQUENCE [LARGE SCALE GENOMIC DNA]</scope>
    <source>
        <strain evidence="1 2">NF3</strain>
    </source>
</reference>
<organism evidence="1 2">
    <name type="scientific">Embleya scabrispora</name>
    <dbReference type="NCBI Taxonomy" id="159449"/>
    <lineage>
        <taxon>Bacteria</taxon>
        <taxon>Bacillati</taxon>
        <taxon>Actinomycetota</taxon>
        <taxon>Actinomycetes</taxon>
        <taxon>Kitasatosporales</taxon>
        <taxon>Streptomycetaceae</taxon>
        <taxon>Embleya</taxon>
    </lineage>
</organism>
<gene>
    <name evidence="1" type="ORF">B4N89_27745</name>
</gene>
<dbReference type="SUPFAM" id="SSF53448">
    <property type="entry name" value="Nucleotide-diphospho-sugar transferases"/>
    <property type="match status" value="1"/>
</dbReference>
<dbReference type="InterPro" id="IPR029044">
    <property type="entry name" value="Nucleotide-diphossugar_trans"/>
</dbReference>
<sequence>MTRDLLVLVPTRGRPHAVAELLDTWHCGPSTDLLLGVDDDDPELPAYRALIEAHNEPAVILQTGPRLRLGGTLNALAAEHAPHYRAIAFMGDDHRPRTIGWDTALLAELDRLRAERGAGLVYGDDLLMGERLPTAVAMTSNIVTTLGRMVPTGLIHLYLDNYWLDLGHALDAITYMPNVVIEHLHPSAGKAAWDQRYDEVNTPEMYDADQATYEAFAAAGGLDRDAARIREDPCRS</sequence>
<evidence type="ECO:0000313" key="1">
    <source>
        <dbReference type="EMBL" id="OPC84217.1"/>
    </source>
</evidence>
<keyword evidence="2" id="KW-1185">Reference proteome</keyword>
<dbReference type="Proteomes" id="UP000190037">
    <property type="component" value="Unassembled WGS sequence"/>
</dbReference>
<dbReference type="EMBL" id="MWQN01000001">
    <property type="protein sequence ID" value="OPC84217.1"/>
    <property type="molecule type" value="Genomic_DNA"/>
</dbReference>
<protein>
    <recommendedName>
        <fullName evidence="3">Glycosyltransferase</fullName>
    </recommendedName>
</protein>
<dbReference type="RefSeq" id="WP_078978511.1">
    <property type="nucleotide sequence ID" value="NZ_MWQN01000001.1"/>
</dbReference>